<dbReference type="PIRSF" id="PIRSF015589">
    <property type="entry name" value="PP_kinase"/>
    <property type="match status" value="1"/>
</dbReference>
<dbReference type="Pfam" id="PF13089">
    <property type="entry name" value="PP_kinase_N"/>
    <property type="match status" value="1"/>
</dbReference>
<comment type="PTM">
    <text evidence="7">An intermediate of this reaction is the autophosphorylated ppk in which a phosphate is covalently linked to a histidine residue through a N-P bond.</text>
</comment>
<dbReference type="NCBIfam" id="TIGR03705">
    <property type="entry name" value="poly_P_kin"/>
    <property type="match status" value="1"/>
</dbReference>
<feature type="domain" description="PLD phosphodiesterase" evidence="8">
    <location>
        <begin position="570"/>
        <end position="597"/>
    </location>
</feature>
<dbReference type="InterPro" id="IPR025200">
    <property type="entry name" value="PPK_C_dom2"/>
</dbReference>
<proteinExistence type="inferred from homology"/>
<dbReference type="SUPFAM" id="SSF140356">
    <property type="entry name" value="PPK N-terminal domain-like"/>
    <property type="match status" value="1"/>
</dbReference>
<dbReference type="EC" id="2.7.4.1" evidence="7"/>
<sequence length="678" mass="79439">MKYVDRDLSWLAFNGRILQEIASDDVPLMERLKFVAIFSSNLEEFYKVRVASHRFAQKYKGDKRNKYGYRPSYILQQINNLVGEQQAMLGKLFYEQIVPGMASEGIRFLCGDIDTANRQLIENYYDAHFKHEFELQEITNHHSLHLKNQAIYQLIIADGRTWLLEMDYERWGRFIKLEQNEQETKIVQVDDVFKYNVHKILGAESHTYAFKISRDAELYIDEEQDENIVRKIKKSLKKRDTGLPCRLLFNEHIPFKHINALRIKLDLDMSSLIAGGRYHNYYDFFAFPTFPDKPHLYNPLHQELPCRPLDESNDWYKAIRQKDVFLSFPYQSFDYVTNFLKMAANDEAVEEISTTLYRVSKESEVALALEKAAQRGKRVFVLSEVLARFDEESNIYWGERLEQAGAQVKYGIEALKVHAKVFLIKRREQGQLKSYAYLGTGNLNEKTARIYADHGLLTADERYTNDLNEVFRYLKDVSYQPGFKHLLVAPFVLRLQINKAIKQAIKKAQEGEKQQLQIKLNSLEDPEMIDLIREAADNGVMFKMVIRGICCFAPLSKKQEQNVKIVSVVDKFLEHTRIYQLDNEQTYLASADWMTRNLSSRIEIAFPVWDQDVRDLLHNQIKYQMNDGLKGRVITPDGNNEFVKSNNKMTSQAYMFELVAKLTEKYRNEGVQKQKQKR</sequence>
<dbReference type="Pfam" id="PF13090">
    <property type="entry name" value="PP_kinase_C"/>
    <property type="match status" value="1"/>
</dbReference>
<dbReference type="InterPro" id="IPR041108">
    <property type="entry name" value="PP_kinase_C_1"/>
</dbReference>
<dbReference type="NCBIfam" id="NF003917">
    <property type="entry name" value="PRK05443.1-1"/>
    <property type="match status" value="1"/>
</dbReference>
<comment type="similarity">
    <text evidence="7">Belongs to the polyphosphate kinase 1 (PPK1) family.</text>
</comment>
<dbReference type="Gene3D" id="3.30.870.10">
    <property type="entry name" value="Endonuclease Chain A"/>
    <property type="match status" value="2"/>
</dbReference>
<keyword evidence="2 7" id="KW-0808">Transferase</keyword>
<dbReference type="Proteomes" id="UP000605676">
    <property type="component" value="Unassembled WGS sequence"/>
</dbReference>
<evidence type="ECO:0000256" key="6">
    <source>
        <dbReference type="ARBA" id="ARBA00022842"/>
    </source>
</evidence>
<dbReference type="InterPro" id="IPR024953">
    <property type="entry name" value="PP_kinase_middle"/>
</dbReference>
<feature type="domain" description="PLD phosphodiesterase" evidence="8">
    <location>
        <begin position="413"/>
        <end position="447"/>
    </location>
</feature>
<comment type="function">
    <text evidence="7">Catalyzes the reversible transfer of the terminal phosphate of ATP to form a long-chain polyphosphate (polyP).</text>
</comment>
<evidence type="ECO:0000256" key="3">
    <source>
        <dbReference type="ARBA" id="ARBA00022741"/>
    </source>
</evidence>
<dbReference type="GO" id="GO:0008976">
    <property type="term" value="F:polyphosphate kinase activity"/>
    <property type="evidence" value="ECO:0007669"/>
    <property type="project" value="UniProtKB-EC"/>
</dbReference>
<evidence type="ECO:0000256" key="2">
    <source>
        <dbReference type="ARBA" id="ARBA00022679"/>
    </source>
</evidence>
<keyword evidence="3" id="KW-0547">Nucleotide-binding</keyword>
<dbReference type="InterPro" id="IPR001736">
    <property type="entry name" value="PLipase_D/transphosphatidylase"/>
</dbReference>
<name>A0ABS1HRI9_9BACT</name>
<dbReference type="Pfam" id="PF02503">
    <property type="entry name" value="PP_kinase"/>
    <property type="match status" value="1"/>
</dbReference>
<evidence type="ECO:0000256" key="4">
    <source>
        <dbReference type="ARBA" id="ARBA00022777"/>
    </source>
</evidence>
<dbReference type="Pfam" id="PF17941">
    <property type="entry name" value="PP_kinase_C_1"/>
    <property type="match status" value="1"/>
</dbReference>
<keyword evidence="10" id="KW-1185">Reference proteome</keyword>
<evidence type="ECO:0000256" key="5">
    <source>
        <dbReference type="ARBA" id="ARBA00022840"/>
    </source>
</evidence>
<evidence type="ECO:0000256" key="1">
    <source>
        <dbReference type="ARBA" id="ARBA00022553"/>
    </source>
</evidence>
<dbReference type="PANTHER" id="PTHR30218">
    <property type="entry name" value="POLYPHOSPHATE KINASE"/>
    <property type="match status" value="1"/>
</dbReference>
<dbReference type="InterPro" id="IPR036830">
    <property type="entry name" value="PP_kinase_middle_dom_sf"/>
</dbReference>
<gene>
    <name evidence="9" type="primary">ppk1</name>
    <name evidence="9" type="ORF">JIV24_21190</name>
</gene>
<evidence type="ECO:0000259" key="8">
    <source>
        <dbReference type="PROSITE" id="PS50035"/>
    </source>
</evidence>
<dbReference type="RefSeq" id="WP_200467087.1">
    <property type="nucleotide sequence ID" value="NZ_JAENRR010000099.1"/>
</dbReference>
<comment type="caution">
    <text evidence="9">The sequence shown here is derived from an EMBL/GenBank/DDBJ whole genome shotgun (WGS) entry which is preliminary data.</text>
</comment>
<dbReference type="PROSITE" id="PS50035">
    <property type="entry name" value="PLD"/>
    <property type="match status" value="2"/>
</dbReference>
<evidence type="ECO:0000313" key="10">
    <source>
        <dbReference type="Proteomes" id="UP000605676"/>
    </source>
</evidence>
<dbReference type="SUPFAM" id="SSF143724">
    <property type="entry name" value="PHP14-like"/>
    <property type="match status" value="1"/>
</dbReference>
<dbReference type="InterPro" id="IPR036832">
    <property type="entry name" value="PPK_N_dom_sf"/>
</dbReference>
<keyword evidence="5" id="KW-0067">ATP-binding</keyword>
<evidence type="ECO:0000313" key="9">
    <source>
        <dbReference type="EMBL" id="MBK3519868.1"/>
    </source>
</evidence>
<dbReference type="InterPro" id="IPR025198">
    <property type="entry name" value="PPK_N_dom"/>
</dbReference>
<keyword evidence="1 7" id="KW-0597">Phosphoprotein</keyword>
<comment type="catalytic activity">
    <reaction evidence="7">
        <text>[phosphate](n) + ATP = [phosphate](n+1) + ADP</text>
        <dbReference type="Rhea" id="RHEA:19573"/>
        <dbReference type="Rhea" id="RHEA-COMP:9859"/>
        <dbReference type="Rhea" id="RHEA-COMP:14280"/>
        <dbReference type="ChEBI" id="CHEBI:16838"/>
        <dbReference type="ChEBI" id="CHEBI:30616"/>
        <dbReference type="ChEBI" id="CHEBI:456216"/>
        <dbReference type="EC" id="2.7.4.1"/>
    </reaction>
</comment>
<protein>
    <recommendedName>
        <fullName evidence="7">Polyphosphate kinase</fullName>
        <ecNumber evidence="7">2.7.4.1</ecNumber>
    </recommendedName>
</protein>
<organism evidence="9 10">
    <name type="scientific">Carboxylicivirga marina</name>
    <dbReference type="NCBI Taxonomy" id="2800988"/>
    <lineage>
        <taxon>Bacteria</taxon>
        <taxon>Pseudomonadati</taxon>
        <taxon>Bacteroidota</taxon>
        <taxon>Bacteroidia</taxon>
        <taxon>Marinilabiliales</taxon>
        <taxon>Marinilabiliaceae</taxon>
        <taxon>Carboxylicivirga</taxon>
    </lineage>
</organism>
<keyword evidence="6" id="KW-0460">Magnesium</keyword>
<dbReference type="Gene3D" id="3.30.1840.10">
    <property type="entry name" value="Polyphosphate kinase middle domain"/>
    <property type="match status" value="1"/>
</dbReference>
<dbReference type="InterPro" id="IPR003414">
    <property type="entry name" value="PP_kinase"/>
</dbReference>
<accession>A0ABS1HRI9</accession>
<keyword evidence="4 9" id="KW-0418">Kinase</keyword>
<reference evidence="9 10" key="1">
    <citation type="submission" date="2021-01" db="EMBL/GenBank/DDBJ databases">
        <title>Carboxyliciviraga sp.nov., isolated from coastal sediments.</title>
        <authorList>
            <person name="Lu D."/>
            <person name="Zhang T."/>
        </authorList>
    </citation>
    <scope>NUCLEOTIDE SEQUENCE [LARGE SCALE GENOMIC DNA]</scope>
    <source>
        <strain evidence="9 10">N1Y132</strain>
    </source>
</reference>
<dbReference type="SUPFAM" id="SSF56024">
    <property type="entry name" value="Phospholipase D/nuclease"/>
    <property type="match status" value="2"/>
</dbReference>
<dbReference type="Gene3D" id="1.20.58.310">
    <property type="entry name" value="Polyphosphate kinase N-terminal domain"/>
    <property type="match status" value="1"/>
</dbReference>
<dbReference type="EMBL" id="JAENRR010000099">
    <property type="protein sequence ID" value="MBK3519868.1"/>
    <property type="molecule type" value="Genomic_DNA"/>
</dbReference>
<evidence type="ECO:0000256" key="7">
    <source>
        <dbReference type="RuleBase" id="RU003800"/>
    </source>
</evidence>
<dbReference type="PANTHER" id="PTHR30218:SF0">
    <property type="entry name" value="POLYPHOSPHATE KINASE"/>
    <property type="match status" value="1"/>
</dbReference>